<evidence type="ECO:0000313" key="1">
    <source>
        <dbReference type="EMBL" id="EFB3613663.1"/>
    </source>
</evidence>
<dbReference type="AlphaFoldDB" id="A0A8S7ECS2"/>
<accession>A0A8S7ECS2</accession>
<dbReference type="Pfam" id="PF13108">
    <property type="entry name" value="DUF3969"/>
    <property type="match status" value="1"/>
</dbReference>
<name>A0A8S7ECS2_ECOLX</name>
<evidence type="ECO:0000313" key="2">
    <source>
        <dbReference type="Proteomes" id="UP000543252"/>
    </source>
</evidence>
<sequence>MSLVCTIENKYVDKFMAILLLGVLHTLERGAVTIDESELLVFFPFFARTLRRKGCDKELLDIIYHGCELEDIESLIPERLETVIQELILQTTDLIYTKRDDYPLSDERESMVSFEFSNNKDLQSV</sequence>
<protein>
    <submittedName>
        <fullName evidence="1">DUF3969 family protein</fullName>
    </submittedName>
</protein>
<proteinExistence type="predicted"/>
<gene>
    <name evidence="1" type="ORF">FPS11_01710</name>
</gene>
<dbReference type="EMBL" id="AASFMQ010000001">
    <property type="protein sequence ID" value="EFB3613663.1"/>
    <property type="molecule type" value="Genomic_DNA"/>
</dbReference>
<reference evidence="1 2" key="1">
    <citation type="submission" date="2019-07" db="EMBL/GenBank/DDBJ databases">
        <authorList>
            <consortium name="GenomeTrakr network: Whole genome sequencing for foodborne pathogen traceback"/>
        </authorList>
    </citation>
    <scope>NUCLEOTIDE SEQUENCE [LARGE SCALE GENOMIC DNA]</scope>
    <source>
        <strain evidence="1 2">PSU-1859</strain>
    </source>
</reference>
<organism evidence="1 2">
    <name type="scientific">Escherichia coli</name>
    <dbReference type="NCBI Taxonomy" id="562"/>
    <lineage>
        <taxon>Bacteria</taxon>
        <taxon>Pseudomonadati</taxon>
        <taxon>Pseudomonadota</taxon>
        <taxon>Gammaproteobacteria</taxon>
        <taxon>Enterobacterales</taxon>
        <taxon>Enterobacteriaceae</taxon>
        <taxon>Escherichia</taxon>
    </lineage>
</organism>
<dbReference type="Proteomes" id="UP000543252">
    <property type="component" value="Unassembled WGS sequence"/>
</dbReference>
<dbReference type="InterPro" id="IPR025083">
    <property type="entry name" value="DUF3969"/>
</dbReference>
<comment type="caution">
    <text evidence="1">The sequence shown here is derived from an EMBL/GenBank/DDBJ whole genome shotgun (WGS) entry which is preliminary data.</text>
</comment>